<comment type="similarity">
    <text evidence="1">Belongs to the UPF0751 family.</text>
</comment>
<sequence>MTALLVGGDQLGNIPETLRCQGIDKQIHWTGRKKKLRKAKIPKDADMIILFYDYLEHNIASIIKEQAKQQKIPCVFSKRAISDLHVQLERCNSCKLKNVCNGNIMAS</sequence>
<dbReference type="RefSeq" id="WP_160720075.1">
    <property type="nucleotide sequence ID" value="NZ_SUMG01000005.1"/>
</dbReference>
<accession>A0AA44BD66</accession>
<protein>
    <submittedName>
        <fullName evidence="2">DUF2325 domain-containing protein</fullName>
    </submittedName>
</protein>
<dbReference type="PIRSF" id="PIRSF020408">
    <property type="entry name" value="UCP020408"/>
    <property type="match status" value="1"/>
</dbReference>
<comment type="caution">
    <text evidence="2">The sequence shown here is derived from an EMBL/GenBank/DDBJ whole genome shotgun (WGS) entry which is preliminary data.</text>
</comment>
<proteinExistence type="inferred from homology"/>
<evidence type="ECO:0000313" key="2">
    <source>
        <dbReference type="EMBL" id="NBG88004.1"/>
    </source>
</evidence>
<dbReference type="EMBL" id="SUMG01000005">
    <property type="protein sequence ID" value="NBG88004.1"/>
    <property type="molecule type" value="Genomic_DNA"/>
</dbReference>
<dbReference type="Pfam" id="PF10087">
    <property type="entry name" value="DUF2325"/>
    <property type="match status" value="1"/>
</dbReference>
<name>A0AA44BD66_9CLOT</name>
<dbReference type="AlphaFoldDB" id="A0AA44BD66"/>
<organism evidence="2 3">
    <name type="scientific">Isachenkonia alkalipeptolytica</name>
    <dbReference type="NCBI Taxonomy" id="2565777"/>
    <lineage>
        <taxon>Bacteria</taxon>
        <taxon>Bacillati</taxon>
        <taxon>Bacillota</taxon>
        <taxon>Clostridia</taxon>
        <taxon>Eubacteriales</taxon>
        <taxon>Clostridiaceae</taxon>
        <taxon>Isachenkonia</taxon>
    </lineage>
</organism>
<dbReference type="InterPro" id="IPR016772">
    <property type="entry name" value="UCP020408"/>
</dbReference>
<reference evidence="2 3" key="1">
    <citation type="submission" date="2019-04" db="EMBL/GenBank/DDBJ databases">
        <title>Isachenkonia alkalipeptolytica gen. nov. sp. nov. a new anaerobic, alkiliphilic organothrophic bacterium capable to reduce synthesized ferrihydrite isolated from a soda lake.</title>
        <authorList>
            <person name="Toshchakov S.V."/>
            <person name="Zavarzina D.G."/>
            <person name="Zhilina T.N."/>
            <person name="Kostrikina N.A."/>
            <person name="Kublanov I.V."/>
        </authorList>
    </citation>
    <scope>NUCLEOTIDE SEQUENCE [LARGE SCALE GENOMIC DNA]</scope>
    <source>
        <strain evidence="2 3">Z-1701</strain>
    </source>
</reference>
<dbReference type="Proteomes" id="UP000449710">
    <property type="component" value="Unassembled WGS sequence"/>
</dbReference>
<evidence type="ECO:0000313" key="3">
    <source>
        <dbReference type="Proteomes" id="UP000449710"/>
    </source>
</evidence>
<gene>
    <name evidence="2" type="ORF">ISALK_05770</name>
</gene>
<keyword evidence="3" id="KW-1185">Reference proteome</keyword>
<evidence type="ECO:0000256" key="1">
    <source>
        <dbReference type="ARBA" id="ARBA00007189"/>
    </source>
</evidence>